<comment type="caution">
    <text evidence="17">The sequence shown here is derived from an EMBL/GenBank/DDBJ whole genome shotgun (WGS) entry which is preliminary data.</text>
</comment>
<dbReference type="AlphaFoldDB" id="A0A2M8EJ06"/>
<evidence type="ECO:0000256" key="3">
    <source>
        <dbReference type="ARBA" id="ARBA00022679"/>
    </source>
</evidence>
<comment type="subunit">
    <text evidence="12">Monomer. Interacts with DnaB.</text>
</comment>
<keyword evidence="9" id="KW-0460">Magnesium</keyword>
<keyword evidence="1 12" id="KW-0240">DNA-directed RNA polymerase</keyword>
<evidence type="ECO:0000256" key="8">
    <source>
        <dbReference type="ARBA" id="ARBA00022833"/>
    </source>
</evidence>
<dbReference type="InterPro" id="IPR016136">
    <property type="entry name" value="DNA_helicase_N/primase_C"/>
</dbReference>
<keyword evidence="3 12" id="KW-0808">Transferase</keyword>
<dbReference type="InterPro" id="IPR050219">
    <property type="entry name" value="DnaG_primase"/>
</dbReference>
<comment type="similarity">
    <text evidence="12 13">Belongs to the DnaG primase family.</text>
</comment>
<evidence type="ECO:0000256" key="5">
    <source>
        <dbReference type="ARBA" id="ARBA00022705"/>
    </source>
</evidence>
<dbReference type="InterPro" id="IPR036977">
    <property type="entry name" value="DNA_primase_Znf_CHC2"/>
</dbReference>
<dbReference type="PANTHER" id="PTHR30313:SF2">
    <property type="entry name" value="DNA PRIMASE"/>
    <property type="match status" value="1"/>
</dbReference>
<evidence type="ECO:0000313" key="18">
    <source>
        <dbReference type="Proteomes" id="UP000228781"/>
    </source>
</evidence>
<comment type="domain">
    <text evidence="12">Contains an N-terminal zinc-binding domain, a central core domain that contains the primase activity, and a C-terminal DnaB-binding domain.</text>
</comment>
<accession>A0A2M8EJ06</accession>
<sequence>MVDQIQEVKDKLDIVAVISSYFPLTKAGKNYKALCPFHVEKTPSFMVSPELQIFKCFGCGEGGDAIAFYAKMEGVSFGEALREMAKRAGIKLIQRQETPEEERREMVYRINQLAADFFHYLLAKHKVGEKARAFFKGRGLKEEAVETFGLGYAPSSWDSLGTFILSKKYTLTDYLTSGLGVKKDPSAGSGQGRGFYDFFRGRVIFPFRSSTGRVVGFSARALGDEDPKYIHTSETPAFKKREFLYNLDLAKGEIKRTREAILVEGMMDAIALWEKGIKNVVATMGTALTTNQVALLSRFAGSLKICFDKDSAGMEATKKGIMLAQAAGLEVKAVLLPFGKDPDEAIRSNESAFRHALEEALPIFDFYLASALERFDHKAPAGKKKIATELLPILKSFANEVEKAAYLKKLSEVLDVPEESLWQQLEKEEVLEVEKRPLVAKKISYPMREAYLFALVISFPPREIKKWLRRLSPDDLSDPLLREILSKLKSYFREVKRFRLANFSAKLDEEQRKVLEEIALLPLPFQKISSDEEIEAVVGVVKRARYKRELRGLVGAVKEAEKAQKEKEVKRLQKEVLKLSEKIRKL</sequence>
<feature type="coiled-coil region" evidence="15">
    <location>
        <begin position="543"/>
        <end position="582"/>
    </location>
</feature>
<dbReference type="InterPro" id="IPR034151">
    <property type="entry name" value="TOPRIM_DnaG_bac"/>
</dbReference>
<dbReference type="SUPFAM" id="SSF56731">
    <property type="entry name" value="DNA primase core"/>
    <property type="match status" value="1"/>
</dbReference>
<dbReference type="InterPro" id="IPR013264">
    <property type="entry name" value="DNAG_N"/>
</dbReference>
<dbReference type="Pfam" id="PF01807">
    <property type="entry name" value="Zn_ribbon_DnaG"/>
    <property type="match status" value="1"/>
</dbReference>
<evidence type="ECO:0000256" key="6">
    <source>
        <dbReference type="ARBA" id="ARBA00022723"/>
    </source>
</evidence>
<dbReference type="SUPFAM" id="SSF57783">
    <property type="entry name" value="Zinc beta-ribbon"/>
    <property type="match status" value="1"/>
</dbReference>
<evidence type="ECO:0000256" key="2">
    <source>
        <dbReference type="ARBA" id="ARBA00022515"/>
    </source>
</evidence>
<comment type="catalytic activity">
    <reaction evidence="12">
        <text>ssDNA + n NTP = ssDNA/pppN(pN)n-1 hybrid + (n-1) diphosphate.</text>
        <dbReference type="EC" id="2.7.7.101"/>
    </reaction>
</comment>
<evidence type="ECO:0000256" key="7">
    <source>
        <dbReference type="ARBA" id="ARBA00022771"/>
    </source>
</evidence>
<dbReference type="Proteomes" id="UP000228781">
    <property type="component" value="Unassembled WGS sequence"/>
</dbReference>
<dbReference type="HAMAP" id="MF_00974">
    <property type="entry name" value="DNA_primase_DnaG"/>
    <property type="match status" value="1"/>
</dbReference>
<dbReference type="CDD" id="cd03364">
    <property type="entry name" value="TOPRIM_DnaG_primases"/>
    <property type="match status" value="1"/>
</dbReference>
<feature type="zinc finger region" description="CHC2-type" evidence="12 14">
    <location>
        <begin position="35"/>
        <end position="59"/>
    </location>
</feature>
<dbReference type="Gene3D" id="3.90.580.10">
    <property type="entry name" value="Zinc finger, CHC2-type domain"/>
    <property type="match status" value="1"/>
</dbReference>
<organism evidence="17 18">
    <name type="scientific">candidate division WWE3 bacterium CG_4_9_14_0_2_um_filter_48_10</name>
    <dbReference type="NCBI Taxonomy" id="1975078"/>
    <lineage>
        <taxon>Bacteria</taxon>
        <taxon>Katanobacteria</taxon>
    </lineage>
</organism>
<comment type="function">
    <text evidence="12 13">RNA polymerase that catalyzes the synthesis of short RNA molecules used as primers for DNA polymerase during DNA replication.</text>
</comment>
<dbReference type="GO" id="GO:0003899">
    <property type="term" value="F:DNA-directed RNA polymerase activity"/>
    <property type="evidence" value="ECO:0007669"/>
    <property type="project" value="UniProtKB-UniRule"/>
</dbReference>
<evidence type="ECO:0000313" key="17">
    <source>
        <dbReference type="EMBL" id="PJC22695.1"/>
    </source>
</evidence>
<evidence type="ECO:0000256" key="9">
    <source>
        <dbReference type="ARBA" id="ARBA00022842"/>
    </source>
</evidence>
<dbReference type="InterPro" id="IPR006295">
    <property type="entry name" value="DNA_primase_DnaG"/>
</dbReference>
<evidence type="ECO:0000256" key="11">
    <source>
        <dbReference type="ARBA" id="ARBA00023163"/>
    </source>
</evidence>
<proteinExistence type="inferred from homology"/>
<keyword evidence="10 12" id="KW-0238">DNA-binding</keyword>
<dbReference type="Gene3D" id="3.90.980.10">
    <property type="entry name" value="DNA primase, catalytic core, N-terminal domain"/>
    <property type="match status" value="1"/>
</dbReference>
<dbReference type="InterPro" id="IPR019475">
    <property type="entry name" value="DNA_primase_DnaB-bd"/>
</dbReference>
<dbReference type="EMBL" id="PFSK01000025">
    <property type="protein sequence ID" value="PJC22695.1"/>
    <property type="molecule type" value="Genomic_DNA"/>
</dbReference>
<dbReference type="Gene3D" id="3.40.1360.10">
    <property type="match status" value="1"/>
</dbReference>
<keyword evidence="15" id="KW-0175">Coiled coil</keyword>
<dbReference type="PIRSF" id="PIRSF002811">
    <property type="entry name" value="DnaG"/>
    <property type="match status" value="1"/>
</dbReference>
<protein>
    <recommendedName>
        <fullName evidence="12 13">DNA primase</fullName>
        <ecNumber evidence="12">2.7.7.101</ecNumber>
    </recommendedName>
</protein>
<dbReference type="FunFam" id="3.90.580.10:FF:000001">
    <property type="entry name" value="DNA primase"/>
    <property type="match status" value="1"/>
</dbReference>
<reference evidence="18" key="1">
    <citation type="submission" date="2017-09" db="EMBL/GenBank/DDBJ databases">
        <title>Depth-based differentiation of microbial function through sediment-hosted aquifers and enrichment of novel symbionts in the deep terrestrial subsurface.</title>
        <authorList>
            <person name="Probst A.J."/>
            <person name="Ladd B."/>
            <person name="Jarett J.K."/>
            <person name="Geller-Mcgrath D.E."/>
            <person name="Sieber C.M.K."/>
            <person name="Emerson J.B."/>
            <person name="Anantharaman K."/>
            <person name="Thomas B.C."/>
            <person name="Malmstrom R."/>
            <person name="Stieglmeier M."/>
            <person name="Klingl A."/>
            <person name="Woyke T."/>
            <person name="Ryan C.M."/>
            <person name="Banfield J.F."/>
        </authorList>
    </citation>
    <scope>NUCLEOTIDE SEQUENCE [LARGE SCALE GENOMIC DNA]</scope>
</reference>
<keyword evidence="8 12" id="KW-0862">Zinc</keyword>
<gene>
    <name evidence="12" type="primary">dnaG</name>
    <name evidence="17" type="ORF">CO059_01955</name>
</gene>
<evidence type="ECO:0000256" key="13">
    <source>
        <dbReference type="PIRNR" id="PIRNR002811"/>
    </source>
</evidence>
<dbReference type="Pfam" id="PF08275">
    <property type="entry name" value="DNAG_N"/>
    <property type="match status" value="1"/>
</dbReference>
<evidence type="ECO:0000256" key="14">
    <source>
        <dbReference type="PIRSR" id="PIRSR002811-1"/>
    </source>
</evidence>
<keyword evidence="6 12" id="KW-0479">Metal-binding</keyword>
<dbReference type="PANTHER" id="PTHR30313">
    <property type="entry name" value="DNA PRIMASE"/>
    <property type="match status" value="1"/>
</dbReference>
<dbReference type="GO" id="GO:0006269">
    <property type="term" value="P:DNA replication, synthesis of primer"/>
    <property type="evidence" value="ECO:0007669"/>
    <property type="project" value="UniProtKB-UniRule"/>
</dbReference>
<dbReference type="EC" id="2.7.7.101" evidence="12"/>
<name>A0A2M8EJ06_UNCKA</name>
<keyword evidence="11 12" id="KW-0804">Transcription</keyword>
<feature type="domain" description="Toprim" evidence="16">
    <location>
        <begin position="258"/>
        <end position="339"/>
    </location>
</feature>
<dbReference type="Pfam" id="PF13155">
    <property type="entry name" value="Toprim_2"/>
    <property type="match status" value="1"/>
</dbReference>
<evidence type="ECO:0000256" key="10">
    <source>
        <dbReference type="ARBA" id="ARBA00023125"/>
    </source>
</evidence>
<keyword evidence="2 12" id="KW-0639">Primosome</keyword>
<dbReference type="InterPro" id="IPR037068">
    <property type="entry name" value="DNA_primase_core_N_sf"/>
</dbReference>
<dbReference type="SMART" id="SM00493">
    <property type="entry name" value="TOPRIM"/>
    <property type="match status" value="1"/>
</dbReference>
<dbReference type="SMART" id="SM00400">
    <property type="entry name" value="ZnF_CHCC"/>
    <property type="match status" value="1"/>
</dbReference>
<dbReference type="GO" id="GO:0005737">
    <property type="term" value="C:cytoplasm"/>
    <property type="evidence" value="ECO:0007669"/>
    <property type="project" value="TreeGrafter"/>
</dbReference>
<dbReference type="NCBIfam" id="TIGR01391">
    <property type="entry name" value="dnaG"/>
    <property type="match status" value="1"/>
</dbReference>
<evidence type="ECO:0000256" key="12">
    <source>
        <dbReference type="HAMAP-Rule" id="MF_00974"/>
    </source>
</evidence>
<comment type="cofactor">
    <cofactor evidence="12 13 14">
        <name>Zn(2+)</name>
        <dbReference type="ChEBI" id="CHEBI:29105"/>
    </cofactor>
    <text evidence="12 13 14">Binds 1 zinc ion per monomer.</text>
</comment>
<dbReference type="GO" id="GO:0008270">
    <property type="term" value="F:zinc ion binding"/>
    <property type="evidence" value="ECO:0007669"/>
    <property type="project" value="UniProtKB-UniRule"/>
</dbReference>
<evidence type="ECO:0000256" key="1">
    <source>
        <dbReference type="ARBA" id="ARBA00022478"/>
    </source>
</evidence>
<dbReference type="Pfam" id="PF10410">
    <property type="entry name" value="DnaB_bind"/>
    <property type="match status" value="1"/>
</dbReference>
<evidence type="ECO:0000256" key="15">
    <source>
        <dbReference type="SAM" id="Coils"/>
    </source>
</evidence>
<dbReference type="PROSITE" id="PS50880">
    <property type="entry name" value="TOPRIM"/>
    <property type="match status" value="1"/>
</dbReference>
<keyword evidence="4 12" id="KW-0548">Nucleotidyltransferase</keyword>
<dbReference type="InterPro" id="IPR006171">
    <property type="entry name" value="TOPRIM_dom"/>
</dbReference>
<evidence type="ECO:0000256" key="4">
    <source>
        <dbReference type="ARBA" id="ARBA00022695"/>
    </source>
</evidence>
<dbReference type="GO" id="GO:0000428">
    <property type="term" value="C:DNA-directed RNA polymerase complex"/>
    <property type="evidence" value="ECO:0007669"/>
    <property type="project" value="UniProtKB-KW"/>
</dbReference>
<dbReference type="GO" id="GO:1990077">
    <property type="term" value="C:primosome complex"/>
    <property type="evidence" value="ECO:0007669"/>
    <property type="project" value="UniProtKB-KW"/>
</dbReference>
<dbReference type="Gene3D" id="1.10.860.10">
    <property type="entry name" value="DNAb Helicase, Chain A"/>
    <property type="match status" value="1"/>
</dbReference>
<dbReference type="InterPro" id="IPR002694">
    <property type="entry name" value="Znf_CHC2"/>
</dbReference>
<keyword evidence="5 12" id="KW-0235">DNA replication</keyword>
<dbReference type="GO" id="GO:0003677">
    <property type="term" value="F:DNA binding"/>
    <property type="evidence" value="ECO:0007669"/>
    <property type="project" value="UniProtKB-KW"/>
</dbReference>
<evidence type="ECO:0000259" key="16">
    <source>
        <dbReference type="PROSITE" id="PS50880"/>
    </source>
</evidence>
<dbReference type="InterPro" id="IPR030846">
    <property type="entry name" value="DnaG_bac"/>
</dbReference>
<keyword evidence="7 12" id="KW-0863">Zinc-finger</keyword>